<gene>
    <name evidence="3" type="primary">RME1</name>
    <name evidence="3" type="ORF">FIM1_2334</name>
</gene>
<evidence type="ECO:0000256" key="1">
    <source>
        <dbReference type="PROSITE-ProRule" id="PRU00042"/>
    </source>
</evidence>
<sequence length="541" mass="62645">MVAMFYPPAEDDITSSESQLNNIFDSPYGSLKMTGFDGAFNPVERLRFSKKDKRGEKPPSIDDYAFFHGDRTLRNNFVPQKTKNYSNVRYRSSEFERPTLERNMNGLKSASVSGWYDLDFTEHSVFDHVSYSTSDLSSFSADDKGIPPKYSSSLGTFDGDSAVTPHILVESRASAPQLITPVTPDHPKSTKEYQSLMAMNMNMNMNVNTNSMHINNKTEFGNTQINKMNNYKFDRNTANFALSNARFRFNSTPNLGSVSPLENPQNIDLHRGNYLYDLGEHNQHNFTSATTTGYHECHNKCEKSGSSEVDATSLSYEELRHSIIEKFTFSNSKEKDEELDENNDGVVNQYYTEEHLNNQAIYHDSDHSKTSILQQIMDDKPLLKAISKKQKRGAYKCAHCPKMFNTVFEFAKHIDEFKVERKYKCPFPLCPWKILGLPKLQELKRHCLNQHIDELTPEQQFLIHGKNGTVSNVYECESPYCDKKFHRKDSYRRHVKMVHKNPKSRFNIRLGKAIRSCPDHLRDNMRTRERYLIEKMNNRRR</sequence>
<keyword evidence="1" id="KW-0862">Zinc</keyword>
<dbReference type="EMBL" id="CP015056">
    <property type="protein sequence ID" value="QGN15641.1"/>
    <property type="molecule type" value="Genomic_DNA"/>
</dbReference>
<evidence type="ECO:0000259" key="2">
    <source>
        <dbReference type="PROSITE" id="PS50157"/>
    </source>
</evidence>
<dbReference type="SMART" id="SM00355">
    <property type="entry name" value="ZnF_C2H2"/>
    <property type="match status" value="3"/>
</dbReference>
<evidence type="ECO:0000313" key="3">
    <source>
        <dbReference type="EMBL" id="QGN15641.1"/>
    </source>
</evidence>
<keyword evidence="4" id="KW-1185">Reference proteome</keyword>
<keyword evidence="1" id="KW-0479">Metal-binding</keyword>
<dbReference type="PROSITE" id="PS50157">
    <property type="entry name" value="ZINC_FINGER_C2H2_2"/>
    <property type="match status" value="1"/>
</dbReference>
<dbReference type="SUPFAM" id="SSF57667">
    <property type="entry name" value="beta-beta-alpha zinc fingers"/>
    <property type="match status" value="1"/>
</dbReference>
<dbReference type="InterPro" id="IPR036236">
    <property type="entry name" value="Znf_C2H2_sf"/>
</dbReference>
<dbReference type="Gene3D" id="3.30.160.60">
    <property type="entry name" value="Classic Zinc Finger"/>
    <property type="match status" value="2"/>
</dbReference>
<proteinExistence type="predicted"/>
<dbReference type="InterPro" id="IPR013087">
    <property type="entry name" value="Znf_C2H2_type"/>
</dbReference>
<reference evidence="3 4" key="1">
    <citation type="submission" date="2016-03" db="EMBL/GenBank/DDBJ databases">
        <title>How can Kluyveromyces marxianus grow so fast - potential evolutionary course in Saccharomyces Complex revealed by comparative genomics.</title>
        <authorList>
            <person name="Mo W."/>
            <person name="Lu W."/>
            <person name="Yang X."/>
            <person name="Qi J."/>
            <person name="Lv H."/>
        </authorList>
    </citation>
    <scope>NUCLEOTIDE SEQUENCE [LARGE SCALE GENOMIC DNA]</scope>
    <source>
        <strain evidence="3 4">FIM1</strain>
    </source>
</reference>
<reference evidence="3 4" key="2">
    <citation type="submission" date="2019-11" db="EMBL/GenBank/DDBJ databases">
        <authorList>
            <person name="Lu H."/>
        </authorList>
    </citation>
    <scope>NUCLEOTIDE SEQUENCE [LARGE SCALE GENOMIC DNA]</scope>
    <source>
        <strain evidence="3 4">FIM1</strain>
    </source>
</reference>
<feature type="domain" description="C2H2-type" evidence="2">
    <location>
        <begin position="474"/>
        <end position="504"/>
    </location>
</feature>
<name>A0ABX6ETS4_KLUMA</name>
<keyword evidence="1" id="KW-0863">Zinc-finger</keyword>
<accession>A0ABX6ETS4</accession>
<protein>
    <submittedName>
        <fullName evidence="3">Conserved hypothetical membrane protein</fullName>
    </submittedName>
</protein>
<dbReference type="PROSITE" id="PS00028">
    <property type="entry name" value="ZINC_FINGER_C2H2_1"/>
    <property type="match status" value="1"/>
</dbReference>
<organism evidence="3 4">
    <name type="scientific">Kluyveromyces marxianus</name>
    <name type="common">Yeast</name>
    <name type="synonym">Candida kefyr</name>
    <dbReference type="NCBI Taxonomy" id="4911"/>
    <lineage>
        <taxon>Eukaryota</taxon>
        <taxon>Fungi</taxon>
        <taxon>Dikarya</taxon>
        <taxon>Ascomycota</taxon>
        <taxon>Saccharomycotina</taxon>
        <taxon>Saccharomycetes</taxon>
        <taxon>Saccharomycetales</taxon>
        <taxon>Saccharomycetaceae</taxon>
        <taxon>Kluyveromyces</taxon>
    </lineage>
</organism>
<dbReference type="Proteomes" id="UP000422736">
    <property type="component" value="Chromosome 3"/>
</dbReference>
<evidence type="ECO:0000313" key="4">
    <source>
        <dbReference type="Proteomes" id="UP000422736"/>
    </source>
</evidence>